<evidence type="ECO:0000313" key="3">
    <source>
        <dbReference type="Proteomes" id="UP000037035"/>
    </source>
</evidence>
<dbReference type="Pfam" id="PF20515">
    <property type="entry name" value="2OG-FeII_Oxy_6"/>
    <property type="match status" value="1"/>
</dbReference>
<reference evidence="2 3" key="1">
    <citation type="submission" date="2015-08" db="EMBL/GenBank/DDBJ databases">
        <title>Next Generation Sequencing and Analysis of the Genome of Puccinia sorghi L Schw, the Causal Agent of Maize Common Rust.</title>
        <authorList>
            <person name="Rochi L."/>
            <person name="Burguener G."/>
            <person name="Darino M."/>
            <person name="Turjanski A."/>
            <person name="Kreff E."/>
            <person name="Dieguez M.J."/>
            <person name="Sacco F."/>
        </authorList>
    </citation>
    <scope>NUCLEOTIDE SEQUENCE [LARGE SCALE GENOMIC DNA]</scope>
    <source>
        <strain evidence="2 3">RO10H11247</strain>
    </source>
</reference>
<dbReference type="Proteomes" id="UP000037035">
    <property type="component" value="Unassembled WGS sequence"/>
</dbReference>
<proteinExistence type="predicted"/>
<sequence length="257" mass="30301">MARLKKERSNQKRKAEEYADIQPNALRLNDTNKSTKASIFWQWAEYLPLKLYPEIPLNQNQNPTRHPLDRKSIIAIIEFTPWDKLTDKDKDDLNFFINIPSWRQGMRAIGWRNSQDFLQVVGQYIKYFFLKKVKKYEKHFTKAKPLATNSTRWMKFKDKPGPLSCSPHLTLTTNSFFYLPPVDKKDLLDYDFVFFLPTYLANGNLAPPDNITGGPFVFPDNKLGINFDHQLGIFKRVWKAKKNTNIVNSHILHYFHF</sequence>
<evidence type="ECO:0000313" key="2">
    <source>
        <dbReference type="EMBL" id="KNZ44802.1"/>
    </source>
</evidence>
<feature type="domain" description="Tet-like 2OG-Fe(II) oxygenase" evidence="1">
    <location>
        <begin position="150"/>
        <end position="242"/>
    </location>
</feature>
<dbReference type="VEuPathDB" id="FungiDB:VP01_87g5"/>
<accession>A0A0L6U942</accession>
<comment type="caution">
    <text evidence="2">The sequence shown here is derived from an EMBL/GenBank/DDBJ whole genome shotgun (WGS) entry which is preliminary data.</text>
</comment>
<dbReference type="EMBL" id="LAVV01014382">
    <property type="protein sequence ID" value="KNZ44802.1"/>
    <property type="molecule type" value="Genomic_DNA"/>
</dbReference>
<organism evidence="2 3">
    <name type="scientific">Puccinia sorghi</name>
    <dbReference type="NCBI Taxonomy" id="27349"/>
    <lineage>
        <taxon>Eukaryota</taxon>
        <taxon>Fungi</taxon>
        <taxon>Dikarya</taxon>
        <taxon>Basidiomycota</taxon>
        <taxon>Pucciniomycotina</taxon>
        <taxon>Pucciniomycetes</taxon>
        <taxon>Pucciniales</taxon>
        <taxon>Pucciniaceae</taxon>
        <taxon>Puccinia</taxon>
    </lineage>
</organism>
<keyword evidence="3" id="KW-1185">Reference proteome</keyword>
<dbReference type="AlphaFoldDB" id="A0A0L6U942"/>
<dbReference type="OrthoDB" id="2499742at2759"/>
<evidence type="ECO:0000259" key="1">
    <source>
        <dbReference type="Pfam" id="PF20515"/>
    </source>
</evidence>
<protein>
    <recommendedName>
        <fullName evidence="1">Tet-like 2OG-Fe(II) oxygenase domain-containing protein</fullName>
    </recommendedName>
</protein>
<dbReference type="InterPro" id="IPR046798">
    <property type="entry name" value="2OG-FeII_Oxy_6"/>
</dbReference>
<name>A0A0L6U942_9BASI</name>
<gene>
    <name evidence="2" type="ORF">VP01_87g5</name>
</gene>